<feature type="domain" description="NAD-dependent epimerase/dehydratase" evidence="2">
    <location>
        <begin position="42"/>
        <end position="261"/>
    </location>
</feature>
<dbReference type="OrthoDB" id="9803892at2"/>
<dbReference type="CDD" id="cd08946">
    <property type="entry name" value="SDR_e"/>
    <property type="match status" value="1"/>
</dbReference>
<evidence type="ECO:0000313" key="4">
    <source>
        <dbReference type="Proteomes" id="UP000293568"/>
    </source>
</evidence>
<dbReference type="SUPFAM" id="SSF51735">
    <property type="entry name" value="NAD(P)-binding Rossmann-fold domains"/>
    <property type="match status" value="1"/>
</dbReference>
<name>A0A4P6ESS3_9BACL</name>
<dbReference type="KEGG" id="pprt:ET464_00210"/>
<dbReference type="InterPro" id="IPR001509">
    <property type="entry name" value="Epimerase_deHydtase"/>
</dbReference>
<dbReference type="Proteomes" id="UP000293568">
    <property type="component" value="Chromosome"/>
</dbReference>
<dbReference type="InterPro" id="IPR036291">
    <property type="entry name" value="NAD(P)-bd_dom_sf"/>
</dbReference>
<evidence type="ECO:0000259" key="2">
    <source>
        <dbReference type="Pfam" id="PF01370"/>
    </source>
</evidence>
<evidence type="ECO:0000256" key="1">
    <source>
        <dbReference type="ARBA" id="ARBA00007637"/>
    </source>
</evidence>
<dbReference type="PANTHER" id="PTHR43000">
    <property type="entry name" value="DTDP-D-GLUCOSE 4,6-DEHYDRATASE-RELATED"/>
    <property type="match status" value="1"/>
</dbReference>
<comment type="similarity">
    <text evidence="1">Belongs to the NAD(P)-dependent epimerase/dehydratase family.</text>
</comment>
<proteinExistence type="inferred from homology"/>
<gene>
    <name evidence="3" type="ORF">ET464_00210</name>
</gene>
<protein>
    <submittedName>
        <fullName evidence="3">NAD(P)-dependent oxidoreductase</fullName>
    </submittedName>
</protein>
<dbReference type="Pfam" id="PF01370">
    <property type="entry name" value="Epimerase"/>
    <property type="match status" value="1"/>
</dbReference>
<dbReference type="Gene3D" id="3.40.50.720">
    <property type="entry name" value="NAD(P)-binding Rossmann-like Domain"/>
    <property type="match status" value="1"/>
</dbReference>
<sequence length="351" mass="38602">MPSCMSPLFRAVLLMQSYKRTSADRHMVWRDTCKGGQPMKCIVTGAAGFIGSYLCFYLKSKGHNVVPLGRKLPQSFLNALQPEEWLEADVTSEQTPQLNAKADLIIHLASANEVVSRNVQAGLAVSVLGTKNMLDMAVHNGIPHFLFFSTLQVYGTEPVGRLIESGPVAPVNDYALNHLFAEHYVEMYTRKGLLRGAVIRPANVFGKFSAETVNRWTMVPACFCLEAVEQQTITIRSSGKQTRNFVSLENVSRAAEAVAVHFPDTYTVVHAASGRTVSIEEVALMTSHIYKELTGIEAVVCKTNAEPQASNVFSVSLEKLASFPGYAPDEKMTLETEIRGLLMSLLERDGQ</sequence>
<dbReference type="EMBL" id="CP035492">
    <property type="protein sequence ID" value="QAY65043.1"/>
    <property type="molecule type" value="Genomic_DNA"/>
</dbReference>
<organism evidence="3 4">
    <name type="scientific">Paenibacillus protaetiae</name>
    <dbReference type="NCBI Taxonomy" id="2509456"/>
    <lineage>
        <taxon>Bacteria</taxon>
        <taxon>Bacillati</taxon>
        <taxon>Bacillota</taxon>
        <taxon>Bacilli</taxon>
        <taxon>Bacillales</taxon>
        <taxon>Paenibacillaceae</taxon>
        <taxon>Paenibacillus</taxon>
    </lineage>
</organism>
<evidence type="ECO:0000313" key="3">
    <source>
        <dbReference type="EMBL" id="QAY65043.1"/>
    </source>
</evidence>
<keyword evidence="4" id="KW-1185">Reference proteome</keyword>
<accession>A0A4P6ESS3</accession>
<reference evidence="3 4" key="1">
    <citation type="submission" date="2019-01" db="EMBL/GenBank/DDBJ databases">
        <title>Genome sequencing of strain FW100M-2.</title>
        <authorList>
            <person name="Heo J."/>
            <person name="Kim S.-J."/>
            <person name="Kim J.-S."/>
            <person name="Hong S.-B."/>
            <person name="Kwon S.-W."/>
        </authorList>
    </citation>
    <scope>NUCLEOTIDE SEQUENCE [LARGE SCALE GENOMIC DNA]</scope>
    <source>
        <strain evidence="3 4">FW100M-2</strain>
    </source>
</reference>
<dbReference type="AlphaFoldDB" id="A0A4P6ESS3"/>